<keyword evidence="4" id="KW-1185">Reference proteome</keyword>
<feature type="transmembrane region" description="Helical" evidence="1">
    <location>
        <begin position="168"/>
        <end position="187"/>
    </location>
</feature>
<keyword evidence="3" id="KW-0482">Metalloprotease</keyword>
<feature type="domain" description="CAAX prenyl protease 2/Lysostaphin resistance protein A-like" evidence="2">
    <location>
        <begin position="167"/>
        <end position="256"/>
    </location>
</feature>
<proteinExistence type="predicted"/>
<dbReference type="InterPro" id="IPR003675">
    <property type="entry name" value="Rce1/LyrA-like_dom"/>
</dbReference>
<evidence type="ECO:0000313" key="4">
    <source>
        <dbReference type="Proteomes" id="UP000815846"/>
    </source>
</evidence>
<feature type="transmembrane region" description="Helical" evidence="1">
    <location>
        <begin position="133"/>
        <end position="156"/>
    </location>
</feature>
<feature type="transmembrane region" description="Helical" evidence="1">
    <location>
        <begin position="247"/>
        <end position="267"/>
    </location>
</feature>
<accession>A0ABY3MTY3</accession>
<keyword evidence="1" id="KW-1133">Transmembrane helix</keyword>
<comment type="caution">
    <text evidence="3">The sequence shown here is derived from an EMBL/GenBank/DDBJ whole genome shotgun (WGS) entry which is preliminary data.</text>
</comment>
<feature type="transmembrane region" description="Helical" evidence="1">
    <location>
        <begin position="91"/>
        <end position="112"/>
    </location>
</feature>
<organism evidence="3 4">
    <name type="scientific">Colwellia echini</name>
    <dbReference type="NCBI Taxonomy" id="1982103"/>
    <lineage>
        <taxon>Bacteria</taxon>
        <taxon>Pseudomonadati</taxon>
        <taxon>Pseudomonadota</taxon>
        <taxon>Gammaproteobacteria</taxon>
        <taxon>Alteromonadales</taxon>
        <taxon>Colwelliaceae</taxon>
        <taxon>Colwellia</taxon>
    </lineage>
</organism>
<keyword evidence="3" id="KW-0378">Hydrolase</keyword>
<evidence type="ECO:0000259" key="2">
    <source>
        <dbReference type="Pfam" id="PF02517"/>
    </source>
</evidence>
<feature type="transmembrane region" description="Helical" evidence="1">
    <location>
        <begin position="199"/>
        <end position="216"/>
    </location>
</feature>
<evidence type="ECO:0000313" key="3">
    <source>
        <dbReference type="EMBL" id="TYK64653.1"/>
    </source>
</evidence>
<dbReference type="GO" id="GO:0008237">
    <property type="term" value="F:metallopeptidase activity"/>
    <property type="evidence" value="ECO:0007669"/>
    <property type="project" value="UniProtKB-KW"/>
</dbReference>
<feature type="transmembrane region" description="Helical" evidence="1">
    <location>
        <begin position="222"/>
        <end position="240"/>
    </location>
</feature>
<feature type="transmembrane region" description="Helical" evidence="1">
    <location>
        <begin position="12"/>
        <end position="39"/>
    </location>
</feature>
<keyword evidence="3" id="KW-0645">Protease</keyword>
<dbReference type="RefSeq" id="WP_101344528.1">
    <property type="nucleotide sequence ID" value="NZ_PJAI02000020.1"/>
</dbReference>
<dbReference type="Proteomes" id="UP000815846">
    <property type="component" value="Unassembled WGS sequence"/>
</dbReference>
<sequence length="268" mass="30179">MLLTKKSALLSVHSLLILLLLLDHISIVAALVSSFYLLIIYSDKSYFKGYLTLRIILFIMLSAALLLHKIPGFHNIAVYQDIQFSPDALPYSLYLNFDKFLIAIILLPYVLIKDNRTRKALPKLPRLLTNYSLPMAMLIISILTISIVLTLALLLGLVNWQVKLPEKAFLFFVKMLVVTVVAEECIFRGILQRSLTNKVGLWGVLLISGVFFGAVHAAFSPLFAFVSVFAGLGYGLVYYYSRNILYAITLHFVLNSIHAIFLTYPMLA</sequence>
<gene>
    <name evidence="3" type="ORF">CWS31_014465</name>
</gene>
<evidence type="ECO:0000256" key="1">
    <source>
        <dbReference type="SAM" id="Phobius"/>
    </source>
</evidence>
<name>A0ABY3MTY3_9GAMM</name>
<dbReference type="EMBL" id="PJAI02000020">
    <property type="protein sequence ID" value="TYK64653.1"/>
    <property type="molecule type" value="Genomic_DNA"/>
</dbReference>
<keyword evidence="1" id="KW-0472">Membrane</keyword>
<reference evidence="3 4" key="1">
    <citation type="submission" date="2019-08" db="EMBL/GenBank/DDBJ databases">
        <title>Microbe sample from Colwellia echini.</title>
        <authorList>
            <person name="Christiansen L."/>
            <person name="Pathiraja D."/>
            <person name="Schultz-Johansen M."/>
            <person name="Choi I.-G."/>
            <person name="Stougaard P."/>
        </authorList>
    </citation>
    <scope>NUCLEOTIDE SEQUENCE [LARGE SCALE GENOMIC DNA]</scope>
    <source>
        <strain evidence="3 4">A3</strain>
    </source>
</reference>
<dbReference type="Pfam" id="PF02517">
    <property type="entry name" value="Rce1-like"/>
    <property type="match status" value="1"/>
</dbReference>
<keyword evidence="1" id="KW-0812">Transmembrane</keyword>
<feature type="transmembrane region" description="Helical" evidence="1">
    <location>
        <begin position="51"/>
        <end position="71"/>
    </location>
</feature>
<protein>
    <submittedName>
        <fullName evidence="3">CPBP family intramembrane metalloprotease</fullName>
    </submittedName>
</protein>